<dbReference type="EMBL" id="KB446559">
    <property type="protein sequence ID" value="EME81826.1"/>
    <property type="molecule type" value="Genomic_DNA"/>
</dbReference>
<protein>
    <submittedName>
        <fullName evidence="2">Uncharacterized protein</fullName>
    </submittedName>
</protein>
<evidence type="ECO:0000313" key="3">
    <source>
        <dbReference type="Proteomes" id="UP000016932"/>
    </source>
</evidence>
<dbReference type="VEuPathDB" id="FungiDB:MYCFIDRAFT_175415"/>
<dbReference type="KEGG" id="pfj:MYCFIDRAFT_175415"/>
<sequence>MQETSRFHTSRTAASKQASKQAMTAELAAACQAGRTEANDVDARTKSRHTALRDGSCASDTGLPAYGIRNQDLEMFKRRIIDDKSRLCTRLSFGSSRLPASQNSPLLERAVHFEQQKHVEAALHTTHYFPFPMIYHWASDENSCHAVITHPKPVRGKEMSSQYKQSITTTTTLPSSHQVIEQNISRL</sequence>
<dbReference type="Proteomes" id="UP000016932">
    <property type="component" value="Unassembled WGS sequence"/>
</dbReference>
<dbReference type="AlphaFoldDB" id="M3AB73"/>
<feature type="region of interest" description="Disordered" evidence="1">
    <location>
        <begin position="35"/>
        <end position="55"/>
    </location>
</feature>
<reference evidence="2 3" key="1">
    <citation type="journal article" date="2012" name="PLoS Pathog.">
        <title>Diverse lifestyles and strategies of plant pathogenesis encoded in the genomes of eighteen Dothideomycetes fungi.</title>
        <authorList>
            <person name="Ohm R.A."/>
            <person name="Feau N."/>
            <person name="Henrissat B."/>
            <person name="Schoch C.L."/>
            <person name="Horwitz B.A."/>
            <person name="Barry K.W."/>
            <person name="Condon B.J."/>
            <person name="Copeland A.C."/>
            <person name="Dhillon B."/>
            <person name="Glaser F."/>
            <person name="Hesse C.N."/>
            <person name="Kosti I."/>
            <person name="LaButti K."/>
            <person name="Lindquist E.A."/>
            <person name="Lucas S."/>
            <person name="Salamov A.A."/>
            <person name="Bradshaw R.E."/>
            <person name="Ciuffetti L."/>
            <person name="Hamelin R.C."/>
            <person name="Kema G.H.J."/>
            <person name="Lawrence C."/>
            <person name="Scott J.A."/>
            <person name="Spatafora J.W."/>
            <person name="Turgeon B.G."/>
            <person name="de Wit P.J.G.M."/>
            <person name="Zhong S."/>
            <person name="Goodwin S.B."/>
            <person name="Grigoriev I.V."/>
        </authorList>
    </citation>
    <scope>NUCLEOTIDE SEQUENCE [LARGE SCALE GENOMIC DNA]</scope>
    <source>
        <strain evidence="2 3">CIRAD86</strain>
    </source>
</reference>
<dbReference type="HOGENOM" id="CLU_1448322_0_0_1"/>
<feature type="compositionally biased region" description="Polar residues" evidence="1">
    <location>
        <begin position="10"/>
        <end position="21"/>
    </location>
</feature>
<dbReference type="RefSeq" id="XP_007927373.1">
    <property type="nucleotide sequence ID" value="XM_007929182.1"/>
</dbReference>
<accession>M3AB73</accession>
<evidence type="ECO:0000256" key="1">
    <source>
        <dbReference type="SAM" id="MobiDB-lite"/>
    </source>
</evidence>
<gene>
    <name evidence="2" type="ORF">MYCFIDRAFT_175415</name>
</gene>
<evidence type="ECO:0000313" key="2">
    <source>
        <dbReference type="EMBL" id="EME81826.1"/>
    </source>
</evidence>
<dbReference type="GeneID" id="19333378"/>
<name>M3AB73_PSEFD</name>
<feature type="region of interest" description="Disordered" evidence="1">
    <location>
        <begin position="1"/>
        <end position="21"/>
    </location>
</feature>
<keyword evidence="3" id="KW-1185">Reference proteome</keyword>
<organism evidence="2 3">
    <name type="scientific">Pseudocercospora fijiensis (strain CIRAD86)</name>
    <name type="common">Black leaf streak disease fungus</name>
    <name type="synonym">Mycosphaerella fijiensis</name>
    <dbReference type="NCBI Taxonomy" id="383855"/>
    <lineage>
        <taxon>Eukaryota</taxon>
        <taxon>Fungi</taxon>
        <taxon>Dikarya</taxon>
        <taxon>Ascomycota</taxon>
        <taxon>Pezizomycotina</taxon>
        <taxon>Dothideomycetes</taxon>
        <taxon>Dothideomycetidae</taxon>
        <taxon>Mycosphaerellales</taxon>
        <taxon>Mycosphaerellaceae</taxon>
        <taxon>Pseudocercospora</taxon>
    </lineage>
</organism>
<proteinExistence type="predicted"/>